<feature type="compositionally biased region" description="Pro residues" evidence="2">
    <location>
        <begin position="613"/>
        <end position="623"/>
    </location>
</feature>
<protein>
    <submittedName>
        <fullName evidence="4">Inactive serine/threonine-protein kinase TEX14</fullName>
    </submittedName>
</protein>
<feature type="compositionally biased region" description="Basic and acidic residues" evidence="2">
    <location>
        <begin position="697"/>
        <end position="707"/>
    </location>
</feature>
<sequence length="795" mass="85247">MEAGAPAELGEPTSSDPLVAQLHRAVLADQPRRVRRVLARGCRPDAVNTAGQTPLFCAAFSARRAAVGELLRRGADPNARCDGGYTAVHGACYAGRLRVLRRLLECGGDLRLHDLAGRRPADWARLQPDPLRRRRVLQLIETARLAALTPSGRDMLVERSNSFSAGTGGVRTLLRRLMPRETPRRAAAAAADEVDLAELARSVQSVGFGAVYYGGGEAGPGALAVLPLATERSLEPDRGARGYPLGAYTEMAARMFLGTPVSVRRMNLDAVTLVFERVPLGSLHHCRYTCGLRLAHTAAAELLLQVCAALQFMHAARWLHCAVTSHAVQLLTPAHAKLGCLEHALQVSSGPPRPQKRLLACRAEGALYNWLAPEVLRDGVPTEMADTYSFCTLIWELIHGEVPWDGLGVDEISEQAAVGGCALAISPELCPVILRDVLELGLRADPQKRDLHLDEAKFMLTNLRDGVQRSRSKVSSAPARTLDTSYSEHRTSVFTTGTSNAAAAATDDADTDPYTGLRRTATPRMHLRSATWQTRQPSPTSSWKEATAIKPASHRLTRHGSSCSLNRRQAACANGTAASPWPPAEWDGDTPPAGRRRIGSPRQHSVSLDGQAPRPPRFSPSPPLVCSLGQLMAQLDMDHLFPPLHGHSQTAGGQERAPADRSRPPPSSAAAAAPQPRPAAAARTVQNNSPVTVPRPAADRRRPDHLRPAPARSYGSAEARGADRGTRSLPRLAPLISDPRGVTRGRPGAGAAGPGPSAAGPWRRREMEVQASAAVTDTGEPDHLRAADRPLADRE</sequence>
<dbReference type="PROSITE" id="PS50011">
    <property type="entry name" value="PROTEIN_KINASE_DOM"/>
    <property type="match status" value="1"/>
</dbReference>
<evidence type="ECO:0000313" key="4">
    <source>
        <dbReference type="EMBL" id="KAF0287325.1"/>
    </source>
</evidence>
<dbReference type="AlphaFoldDB" id="A0A6A4V101"/>
<dbReference type="GO" id="GO:0000776">
    <property type="term" value="C:kinetochore"/>
    <property type="evidence" value="ECO:0007669"/>
    <property type="project" value="TreeGrafter"/>
</dbReference>
<dbReference type="GO" id="GO:0030496">
    <property type="term" value="C:midbody"/>
    <property type="evidence" value="ECO:0007669"/>
    <property type="project" value="TreeGrafter"/>
</dbReference>
<dbReference type="GO" id="GO:0043063">
    <property type="term" value="P:intercellular bridge organization"/>
    <property type="evidence" value="ECO:0007669"/>
    <property type="project" value="InterPro"/>
</dbReference>
<dbReference type="GO" id="GO:0005524">
    <property type="term" value="F:ATP binding"/>
    <property type="evidence" value="ECO:0007669"/>
    <property type="project" value="InterPro"/>
</dbReference>
<dbReference type="PANTHER" id="PTHR23060">
    <property type="entry name" value="TESTIS EXPRESSED GENE 14"/>
    <property type="match status" value="1"/>
</dbReference>
<dbReference type="Gene3D" id="1.25.40.20">
    <property type="entry name" value="Ankyrin repeat-containing domain"/>
    <property type="match status" value="1"/>
</dbReference>
<dbReference type="GO" id="GO:0045171">
    <property type="term" value="C:intercellular bridge"/>
    <property type="evidence" value="ECO:0007669"/>
    <property type="project" value="TreeGrafter"/>
</dbReference>
<dbReference type="InterPro" id="IPR001245">
    <property type="entry name" value="Ser-Thr/Tyr_kinase_cat_dom"/>
</dbReference>
<dbReference type="SUPFAM" id="SSF56112">
    <property type="entry name" value="Protein kinase-like (PK-like)"/>
    <property type="match status" value="1"/>
</dbReference>
<dbReference type="Gene3D" id="1.10.510.10">
    <property type="entry name" value="Transferase(Phosphotransferase) domain 1"/>
    <property type="match status" value="1"/>
</dbReference>
<name>A0A6A4V101_AMPAM</name>
<feature type="domain" description="Protein kinase" evidence="3">
    <location>
        <begin position="197"/>
        <end position="459"/>
    </location>
</feature>
<dbReference type="PANTHER" id="PTHR23060:SF3">
    <property type="entry name" value="TESTIS EXPRESSED 14, INTERCELLULAR BRIDGE FORMING FACTOR"/>
    <property type="match status" value="1"/>
</dbReference>
<dbReference type="OrthoDB" id="194358at2759"/>
<dbReference type="Pfam" id="PF07714">
    <property type="entry name" value="PK_Tyr_Ser-Thr"/>
    <property type="match status" value="1"/>
</dbReference>
<keyword evidence="5" id="KW-1185">Reference proteome</keyword>
<feature type="repeat" description="ANK" evidence="1">
    <location>
        <begin position="83"/>
        <end position="115"/>
    </location>
</feature>
<feature type="region of interest" description="Disordered" evidence="2">
    <location>
        <begin position="640"/>
        <end position="795"/>
    </location>
</feature>
<keyword evidence="4" id="KW-0418">Kinase</keyword>
<dbReference type="GO" id="GO:0004672">
    <property type="term" value="F:protein kinase activity"/>
    <property type="evidence" value="ECO:0007669"/>
    <property type="project" value="InterPro"/>
</dbReference>
<dbReference type="GO" id="GO:0051306">
    <property type="term" value="P:mitotic sister chromatid separation"/>
    <property type="evidence" value="ECO:0007669"/>
    <property type="project" value="InterPro"/>
</dbReference>
<proteinExistence type="predicted"/>
<dbReference type="PROSITE" id="PS50297">
    <property type="entry name" value="ANK_REP_REGION"/>
    <property type="match status" value="2"/>
</dbReference>
<feature type="region of interest" description="Disordered" evidence="2">
    <location>
        <begin position="574"/>
        <end position="625"/>
    </location>
</feature>
<dbReference type="Pfam" id="PF12796">
    <property type="entry name" value="Ank_2"/>
    <property type="match status" value="1"/>
</dbReference>
<evidence type="ECO:0000256" key="1">
    <source>
        <dbReference type="PROSITE-ProRule" id="PRU00023"/>
    </source>
</evidence>
<feature type="compositionally biased region" description="Low complexity" evidence="2">
    <location>
        <begin position="668"/>
        <end position="683"/>
    </location>
</feature>
<dbReference type="InterPro" id="IPR036770">
    <property type="entry name" value="Ankyrin_rpt-contain_sf"/>
</dbReference>
<organism evidence="4 5">
    <name type="scientific">Amphibalanus amphitrite</name>
    <name type="common">Striped barnacle</name>
    <name type="synonym">Balanus amphitrite</name>
    <dbReference type="NCBI Taxonomy" id="1232801"/>
    <lineage>
        <taxon>Eukaryota</taxon>
        <taxon>Metazoa</taxon>
        <taxon>Ecdysozoa</taxon>
        <taxon>Arthropoda</taxon>
        <taxon>Crustacea</taxon>
        <taxon>Multicrustacea</taxon>
        <taxon>Cirripedia</taxon>
        <taxon>Thoracica</taxon>
        <taxon>Thoracicalcarea</taxon>
        <taxon>Balanomorpha</taxon>
        <taxon>Balanoidea</taxon>
        <taxon>Balanidae</taxon>
        <taxon>Amphibalaninae</taxon>
        <taxon>Amphibalanus</taxon>
    </lineage>
</organism>
<dbReference type="GO" id="GO:0007094">
    <property type="term" value="P:mitotic spindle assembly checkpoint signaling"/>
    <property type="evidence" value="ECO:0007669"/>
    <property type="project" value="InterPro"/>
</dbReference>
<keyword evidence="4" id="KW-0808">Transferase</keyword>
<dbReference type="InterPro" id="IPR011009">
    <property type="entry name" value="Kinase-like_dom_sf"/>
</dbReference>
<dbReference type="EMBL" id="VIIS01002199">
    <property type="protein sequence ID" value="KAF0287325.1"/>
    <property type="molecule type" value="Genomic_DNA"/>
</dbReference>
<dbReference type="InterPro" id="IPR000719">
    <property type="entry name" value="Prot_kinase_dom"/>
</dbReference>
<feature type="compositionally biased region" description="Polar residues" evidence="2">
    <location>
        <begin position="530"/>
        <end position="544"/>
    </location>
</feature>
<dbReference type="InterPro" id="IPR039339">
    <property type="entry name" value="Tex14"/>
</dbReference>
<dbReference type="SMART" id="SM00248">
    <property type="entry name" value="ANK"/>
    <property type="match status" value="2"/>
</dbReference>
<feature type="region of interest" description="Disordered" evidence="2">
    <location>
        <begin position="497"/>
        <end position="562"/>
    </location>
</feature>
<evidence type="ECO:0000259" key="3">
    <source>
        <dbReference type="PROSITE" id="PS50011"/>
    </source>
</evidence>
<evidence type="ECO:0000256" key="2">
    <source>
        <dbReference type="SAM" id="MobiDB-lite"/>
    </source>
</evidence>
<evidence type="ECO:0000313" key="5">
    <source>
        <dbReference type="Proteomes" id="UP000440578"/>
    </source>
</evidence>
<dbReference type="GO" id="GO:0008608">
    <property type="term" value="P:attachment of spindle microtubules to kinetochore"/>
    <property type="evidence" value="ECO:0007669"/>
    <property type="project" value="InterPro"/>
</dbReference>
<feature type="repeat" description="ANK" evidence="1">
    <location>
        <begin position="50"/>
        <end position="82"/>
    </location>
</feature>
<dbReference type="SUPFAM" id="SSF48403">
    <property type="entry name" value="Ankyrin repeat"/>
    <property type="match status" value="1"/>
</dbReference>
<dbReference type="InterPro" id="IPR002110">
    <property type="entry name" value="Ankyrin_rpt"/>
</dbReference>
<accession>A0A6A4V101</accession>
<dbReference type="GO" id="GO:0007140">
    <property type="term" value="P:male meiotic nuclear division"/>
    <property type="evidence" value="ECO:0007669"/>
    <property type="project" value="InterPro"/>
</dbReference>
<gene>
    <name evidence="4" type="primary">TEX14</name>
    <name evidence="4" type="ORF">FJT64_014247</name>
</gene>
<reference evidence="4 5" key="1">
    <citation type="submission" date="2019-07" db="EMBL/GenBank/DDBJ databases">
        <title>Draft genome assembly of a fouling barnacle, Amphibalanus amphitrite (Darwin, 1854): The first reference genome for Thecostraca.</title>
        <authorList>
            <person name="Kim W."/>
        </authorList>
    </citation>
    <scope>NUCLEOTIDE SEQUENCE [LARGE SCALE GENOMIC DNA]</scope>
    <source>
        <strain evidence="4">SNU_AA5</strain>
        <tissue evidence="4">Soma without cirri and trophi</tissue>
    </source>
</reference>
<feature type="compositionally biased region" description="Basic and acidic residues" evidence="2">
    <location>
        <begin position="780"/>
        <end position="795"/>
    </location>
</feature>
<dbReference type="PROSITE" id="PS50088">
    <property type="entry name" value="ANK_REPEAT"/>
    <property type="match status" value="2"/>
</dbReference>
<dbReference type="Proteomes" id="UP000440578">
    <property type="component" value="Unassembled WGS sequence"/>
</dbReference>
<comment type="caution">
    <text evidence="4">The sequence shown here is derived from an EMBL/GenBank/DDBJ whole genome shotgun (WGS) entry which is preliminary data.</text>
</comment>
<keyword evidence="1" id="KW-0040">ANK repeat</keyword>